<evidence type="ECO:0000256" key="1">
    <source>
        <dbReference type="ARBA" id="ARBA00023002"/>
    </source>
</evidence>
<reference evidence="3 4" key="1">
    <citation type="journal article" date="2024" name="Nat. Commun.">
        <title>Phylogenomics reveals the evolutionary origins of lichenization in chlorophyte algae.</title>
        <authorList>
            <person name="Puginier C."/>
            <person name="Libourel C."/>
            <person name="Otte J."/>
            <person name="Skaloud P."/>
            <person name="Haon M."/>
            <person name="Grisel S."/>
            <person name="Petersen M."/>
            <person name="Berrin J.G."/>
            <person name="Delaux P.M."/>
            <person name="Dal Grande F."/>
            <person name="Keller J."/>
        </authorList>
    </citation>
    <scope>NUCLEOTIDE SEQUENCE [LARGE SCALE GENOMIC DNA]</scope>
    <source>
        <strain evidence="3 4">SAG 216-7</strain>
    </source>
</reference>
<keyword evidence="4" id="KW-1185">Reference proteome</keyword>
<dbReference type="PANTHER" id="PTHR43157:SF31">
    <property type="entry name" value="PHOSPHATIDYLINOSITOL-GLYCAN BIOSYNTHESIS CLASS F PROTEIN"/>
    <property type="match status" value="1"/>
</dbReference>
<dbReference type="InterPro" id="IPR036291">
    <property type="entry name" value="NAD(P)-bd_dom_sf"/>
</dbReference>
<dbReference type="InterPro" id="IPR002347">
    <property type="entry name" value="SDR_fam"/>
</dbReference>
<evidence type="ECO:0000313" key="4">
    <source>
        <dbReference type="Proteomes" id="UP001491310"/>
    </source>
</evidence>
<accession>A0ABR2Z227</accession>
<protein>
    <recommendedName>
        <fullName evidence="5">NAD(P)-binding protein</fullName>
    </recommendedName>
</protein>
<proteinExistence type="inferred from homology"/>
<name>A0ABR2Z227_9CHLO</name>
<sequence>MRPSLRAFVNAAQKFVTTMEGKTILITGATDGIGQHTAIQLAKMGASVLVHGRNQQKADAAAQKISKTSGGRGYVHSYAADMSSLRQVRDLAERVRKDHPSIDILINNAGIFPEKKILTEDGYEQTWAVNVLAPFLLTSLLVDAVKERIVNVSSISAGSRIDFDNLNQEKGFSSHNAYSLSKLAMMMFNAELAARVPAPPTANCLDPGTVNTKMLIQGWGPCGIDIEDANHELFLATSPAVANTTGKYFVSDRARSMPSIVQDAKTRQRLWNILEEQTGSSFPA</sequence>
<keyword evidence="1" id="KW-0560">Oxidoreductase</keyword>
<dbReference type="PANTHER" id="PTHR43157">
    <property type="entry name" value="PHOSPHATIDYLINOSITOL-GLYCAN BIOSYNTHESIS CLASS F PROTEIN-RELATED"/>
    <property type="match status" value="1"/>
</dbReference>
<dbReference type="EMBL" id="JALJOT010000002">
    <property type="protein sequence ID" value="KAK9917710.1"/>
    <property type="molecule type" value="Genomic_DNA"/>
</dbReference>
<evidence type="ECO:0000256" key="2">
    <source>
        <dbReference type="RuleBase" id="RU000363"/>
    </source>
</evidence>
<evidence type="ECO:0008006" key="5">
    <source>
        <dbReference type="Google" id="ProtNLM"/>
    </source>
</evidence>
<dbReference type="SUPFAM" id="SSF51735">
    <property type="entry name" value="NAD(P)-binding Rossmann-fold domains"/>
    <property type="match status" value="1"/>
</dbReference>
<dbReference type="PRINTS" id="PR00080">
    <property type="entry name" value="SDRFAMILY"/>
</dbReference>
<comment type="caution">
    <text evidence="3">The sequence shown here is derived from an EMBL/GenBank/DDBJ whole genome shotgun (WGS) entry which is preliminary data.</text>
</comment>
<evidence type="ECO:0000313" key="3">
    <source>
        <dbReference type="EMBL" id="KAK9917710.1"/>
    </source>
</evidence>
<comment type="similarity">
    <text evidence="2">Belongs to the short-chain dehydrogenases/reductases (SDR) family.</text>
</comment>
<dbReference type="PRINTS" id="PR00081">
    <property type="entry name" value="GDHRDH"/>
</dbReference>
<dbReference type="Proteomes" id="UP001491310">
    <property type="component" value="Unassembled WGS sequence"/>
</dbReference>
<organism evidence="3 4">
    <name type="scientific">Coccomyxa subellipsoidea</name>
    <dbReference type="NCBI Taxonomy" id="248742"/>
    <lineage>
        <taxon>Eukaryota</taxon>
        <taxon>Viridiplantae</taxon>
        <taxon>Chlorophyta</taxon>
        <taxon>core chlorophytes</taxon>
        <taxon>Trebouxiophyceae</taxon>
        <taxon>Trebouxiophyceae incertae sedis</taxon>
        <taxon>Coccomyxaceae</taxon>
        <taxon>Coccomyxa</taxon>
    </lineage>
</organism>
<gene>
    <name evidence="3" type="ORF">WJX75_007423</name>
</gene>
<dbReference type="Gene3D" id="3.40.50.720">
    <property type="entry name" value="NAD(P)-binding Rossmann-like Domain"/>
    <property type="match status" value="1"/>
</dbReference>
<dbReference type="Pfam" id="PF00106">
    <property type="entry name" value="adh_short"/>
    <property type="match status" value="1"/>
</dbReference>